<sequence>MDNNGSFDINRLSIIPTEGGEFSTSSSNPNLNEPCEKNFVHNTIKHYEKQIQLLKKQNFNLNLELFNLRNLTSKRKWNDHSNREPSLNNEDVNETVISIKEYNILLDKYTKIELENDKLTSDIKNKGQIMEDLYFQIAELNANNNSNVQDLNTGSKNDQTGINKKDENINDYINYSIMSLFVDIALNFFDTMSNMSLKKNVNTPKIEINNSKIELLSKWINQKMSSKMCKSSVDNDDLLLSKIYKSTDLSLNMASYKTPKSLNSDHVKRESINFLTPYLIQTNSLYRRIKECIPNFKNAETMYQRRLTLFSNPNFNEFVSTPIIGMNKINSYQRKVNSENVNNISKISSFNDSYLASFYDLPLDEQNASIINKTFQVLFNVDQNDYNTVIDQIKQLINNVDENNREMVRSKVAQLILNMTSTEFSLNETQLPSNSLDSTLKVPQNLSTIAEQVNETNLEHHLSLSDLNCDSVENDSDMDISNQSLSIASIAAQDVVGHVKLDYERVKQQLTETTTKNVLLTQNCNILFNLVKKAHKILQKSHSNSQNFVDIYAKTQKFVNSCPKIEHTDSNIKSCIASIEKFQNNH</sequence>
<protein>
    <submittedName>
        <fullName evidence="2">Uncharacterized protein</fullName>
    </submittedName>
</protein>
<accession>A0A177B768</accession>
<dbReference type="Proteomes" id="UP000078046">
    <property type="component" value="Unassembled WGS sequence"/>
</dbReference>
<keyword evidence="3" id="KW-1185">Reference proteome</keyword>
<reference evidence="2 3" key="1">
    <citation type="submission" date="2016-04" db="EMBL/GenBank/DDBJ databases">
        <title>The genome of Intoshia linei affirms orthonectids as highly simplified spiralians.</title>
        <authorList>
            <person name="Mikhailov K.V."/>
            <person name="Slusarev G.S."/>
            <person name="Nikitin M.A."/>
            <person name="Logacheva M.D."/>
            <person name="Penin A."/>
            <person name="Aleoshin V."/>
            <person name="Panchin Y.V."/>
        </authorList>
    </citation>
    <scope>NUCLEOTIDE SEQUENCE [LARGE SCALE GENOMIC DNA]</scope>
    <source>
        <strain evidence="2">Intl2013</strain>
        <tissue evidence="2">Whole animal</tissue>
    </source>
</reference>
<proteinExistence type="predicted"/>
<evidence type="ECO:0000313" key="3">
    <source>
        <dbReference type="Proteomes" id="UP000078046"/>
    </source>
</evidence>
<evidence type="ECO:0000313" key="2">
    <source>
        <dbReference type="EMBL" id="OAF70085.1"/>
    </source>
</evidence>
<gene>
    <name evidence="2" type="ORF">A3Q56_02145</name>
</gene>
<dbReference type="EMBL" id="LWCA01000189">
    <property type="protein sequence ID" value="OAF70085.1"/>
    <property type="molecule type" value="Genomic_DNA"/>
</dbReference>
<name>A0A177B768_9BILA</name>
<dbReference type="AlphaFoldDB" id="A0A177B768"/>
<keyword evidence="1" id="KW-0175">Coiled coil</keyword>
<feature type="coiled-coil region" evidence="1">
    <location>
        <begin position="37"/>
        <end position="64"/>
    </location>
</feature>
<organism evidence="2 3">
    <name type="scientific">Intoshia linei</name>
    <dbReference type="NCBI Taxonomy" id="1819745"/>
    <lineage>
        <taxon>Eukaryota</taxon>
        <taxon>Metazoa</taxon>
        <taxon>Spiralia</taxon>
        <taxon>Lophotrochozoa</taxon>
        <taxon>Mesozoa</taxon>
        <taxon>Orthonectida</taxon>
        <taxon>Rhopaluridae</taxon>
        <taxon>Intoshia</taxon>
    </lineage>
</organism>
<comment type="caution">
    <text evidence="2">The sequence shown here is derived from an EMBL/GenBank/DDBJ whole genome shotgun (WGS) entry which is preliminary data.</text>
</comment>
<evidence type="ECO:0000256" key="1">
    <source>
        <dbReference type="SAM" id="Coils"/>
    </source>
</evidence>